<evidence type="ECO:0000256" key="1">
    <source>
        <dbReference type="SAM" id="MobiDB-lite"/>
    </source>
</evidence>
<accession>A0A4D6MWM0</accession>
<feature type="region of interest" description="Disordered" evidence="1">
    <location>
        <begin position="25"/>
        <end position="68"/>
    </location>
</feature>
<feature type="compositionally biased region" description="Low complexity" evidence="1">
    <location>
        <begin position="41"/>
        <end position="59"/>
    </location>
</feature>
<dbReference type="Proteomes" id="UP000501690">
    <property type="component" value="Linkage Group LG8"/>
</dbReference>
<evidence type="ECO:0000313" key="2">
    <source>
        <dbReference type="EMBL" id="QCE04287.1"/>
    </source>
</evidence>
<proteinExistence type="predicted"/>
<keyword evidence="3" id="KW-1185">Reference proteome</keyword>
<evidence type="ECO:0000313" key="3">
    <source>
        <dbReference type="Proteomes" id="UP000501690"/>
    </source>
</evidence>
<reference evidence="2 3" key="1">
    <citation type="submission" date="2019-04" db="EMBL/GenBank/DDBJ databases">
        <title>An improved genome assembly and genetic linkage map for asparagus bean, Vigna unguiculata ssp. sesquipedialis.</title>
        <authorList>
            <person name="Xia Q."/>
            <person name="Zhang R."/>
            <person name="Dong Y."/>
        </authorList>
    </citation>
    <scope>NUCLEOTIDE SEQUENCE [LARGE SCALE GENOMIC DNA]</scope>
    <source>
        <tissue evidence="2">Leaf</tissue>
    </source>
</reference>
<sequence length="116" mass="12463">MFTRSLSGESTSCNYIIKTDLHKRRSHSQLKHASGRSGTLGSRFGMSGSRSGMPGSRSGKQIYGFGSGVTGQKNTTMASVDNRGQKSTLLASSQYASVLKPGQNIKNNRSQKPLLH</sequence>
<dbReference type="EMBL" id="CP039352">
    <property type="protein sequence ID" value="QCE04287.1"/>
    <property type="molecule type" value="Genomic_DNA"/>
</dbReference>
<organism evidence="2 3">
    <name type="scientific">Vigna unguiculata</name>
    <name type="common">Cowpea</name>
    <dbReference type="NCBI Taxonomy" id="3917"/>
    <lineage>
        <taxon>Eukaryota</taxon>
        <taxon>Viridiplantae</taxon>
        <taxon>Streptophyta</taxon>
        <taxon>Embryophyta</taxon>
        <taxon>Tracheophyta</taxon>
        <taxon>Spermatophyta</taxon>
        <taxon>Magnoliopsida</taxon>
        <taxon>eudicotyledons</taxon>
        <taxon>Gunneridae</taxon>
        <taxon>Pentapetalae</taxon>
        <taxon>rosids</taxon>
        <taxon>fabids</taxon>
        <taxon>Fabales</taxon>
        <taxon>Fabaceae</taxon>
        <taxon>Papilionoideae</taxon>
        <taxon>50 kb inversion clade</taxon>
        <taxon>NPAAA clade</taxon>
        <taxon>indigoferoid/millettioid clade</taxon>
        <taxon>Phaseoleae</taxon>
        <taxon>Vigna</taxon>
    </lineage>
</organism>
<gene>
    <name evidence="2" type="ORF">DEO72_LG8g2322</name>
</gene>
<protein>
    <submittedName>
        <fullName evidence="2">Uncharacterized protein</fullName>
    </submittedName>
</protein>
<name>A0A4D6MWM0_VIGUN</name>
<dbReference type="AlphaFoldDB" id="A0A4D6MWM0"/>
<feature type="compositionally biased region" description="Basic residues" evidence="1">
    <location>
        <begin position="25"/>
        <end position="34"/>
    </location>
</feature>